<dbReference type="InterPro" id="IPR052170">
    <property type="entry name" value="M29_Exopeptidase"/>
</dbReference>
<evidence type="ECO:0000313" key="4">
    <source>
        <dbReference type="Proteomes" id="UP000502706"/>
    </source>
</evidence>
<evidence type="ECO:0008006" key="5">
    <source>
        <dbReference type="Google" id="ProtNLM"/>
    </source>
</evidence>
<proteinExistence type="predicted"/>
<organism evidence="3 4">
    <name type="scientific">Rubrobacter marinus</name>
    <dbReference type="NCBI Taxonomy" id="2653852"/>
    <lineage>
        <taxon>Bacteria</taxon>
        <taxon>Bacillati</taxon>
        <taxon>Actinomycetota</taxon>
        <taxon>Rubrobacteria</taxon>
        <taxon>Rubrobacterales</taxon>
        <taxon>Rubrobacteraceae</taxon>
        <taxon>Rubrobacter</taxon>
    </lineage>
</organism>
<dbReference type="KEGG" id="rmar:GBA65_12250"/>
<feature type="compositionally biased region" description="Basic and acidic residues" evidence="2">
    <location>
        <begin position="1"/>
        <end position="12"/>
    </location>
</feature>
<keyword evidence="1" id="KW-0479">Metal-binding</keyword>
<dbReference type="SUPFAM" id="SSF144052">
    <property type="entry name" value="Thermophilic metalloprotease-like"/>
    <property type="match status" value="1"/>
</dbReference>
<dbReference type="EMBL" id="CP045121">
    <property type="protein sequence ID" value="QIN79165.1"/>
    <property type="molecule type" value="Genomic_DNA"/>
</dbReference>
<gene>
    <name evidence="3" type="ORF">GBA65_12250</name>
</gene>
<keyword evidence="4" id="KW-1185">Reference proteome</keyword>
<dbReference type="Proteomes" id="UP000502706">
    <property type="component" value="Chromosome"/>
</dbReference>
<reference evidence="3 4" key="1">
    <citation type="submission" date="2019-10" db="EMBL/GenBank/DDBJ databases">
        <title>Rubrobacter sp nov SCSIO 52915 isolated from a deep-sea sediment in the South China Sea.</title>
        <authorList>
            <person name="Chen R.W."/>
        </authorList>
    </citation>
    <scope>NUCLEOTIDE SEQUENCE [LARGE SCALE GENOMIC DNA]</scope>
    <source>
        <strain evidence="3 4">SCSIO 52915</strain>
    </source>
</reference>
<dbReference type="PANTHER" id="PTHR34448:SF1">
    <property type="entry name" value="BLL6088 PROTEIN"/>
    <property type="match status" value="1"/>
</dbReference>
<dbReference type="GO" id="GO:0004177">
    <property type="term" value="F:aminopeptidase activity"/>
    <property type="evidence" value="ECO:0007669"/>
    <property type="project" value="InterPro"/>
</dbReference>
<evidence type="ECO:0000313" key="3">
    <source>
        <dbReference type="EMBL" id="QIN79165.1"/>
    </source>
</evidence>
<evidence type="ECO:0000256" key="1">
    <source>
        <dbReference type="ARBA" id="ARBA00022723"/>
    </source>
</evidence>
<accession>A0A6G8PYC5</accession>
<dbReference type="GO" id="GO:0006508">
    <property type="term" value="P:proteolysis"/>
    <property type="evidence" value="ECO:0007669"/>
    <property type="project" value="InterPro"/>
</dbReference>
<feature type="region of interest" description="Disordered" evidence="2">
    <location>
        <begin position="1"/>
        <end position="64"/>
    </location>
</feature>
<dbReference type="GO" id="GO:0046872">
    <property type="term" value="F:metal ion binding"/>
    <property type="evidence" value="ECO:0007669"/>
    <property type="project" value="UniProtKB-KW"/>
</dbReference>
<sequence>MRRDLYGPDRGLRRGRGLLRHPGRRRRARGLGGPPQVRGRQGRRVERGEGRGVPERDARRRRGLKVPRELGIGTNYGIPRATKNILFDEKLGGTIHLAVGRSYEKTGGKNDSSVHWDLICDLREGGELYADGEPIEKDGEFVGYDFR</sequence>
<feature type="compositionally biased region" description="Basic and acidic residues" evidence="2">
    <location>
        <begin position="43"/>
        <end position="58"/>
    </location>
</feature>
<dbReference type="AlphaFoldDB" id="A0A6G8PYC5"/>
<protein>
    <recommendedName>
        <fullName evidence="5">Aminopeptidase</fullName>
    </recommendedName>
</protein>
<dbReference type="Pfam" id="PF02073">
    <property type="entry name" value="Peptidase_M29"/>
    <property type="match status" value="1"/>
</dbReference>
<dbReference type="PANTHER" id="PTHR34448">
    <property type="entry name" value="AMINOPEPTIDASE"/>
    <property type="match status" value="1"/>
</dbReference>
<feature type="compositionally biased region" description="Basic residues" evidence="2">
    <location>
        <begin position="13"/>
        <end position="29"/>
    </location>
</feature>
<name>A0A6G8PYC5_9ACTN</name>
<evidence type="ECO:0000256" key="2">
    <source>
        <dbReference type="SAM" id="MobiDB-lite"/>
    </source>
</evidence>
<dbReference type="InterPro" id="IPR000787">
    <property type="entry name" value="Peptidase_M29"/>
</dbReference>